<dbReference type="Pfam" id="PF02311">
    <property type="entry name" value="AraC_binding"/>
    <property type="match status" value="1"/>
</dbReference>
<dbReference type="SMART" id="SM00342">
    <property type="entry name" value="HTH_ARAC"/>
    <property type="match status" value="1"/>
</dbReference>
<dbReference type="InterPro" id="IPR018060">
    <property type="entry name" value="HTH_AraC"/>
</dbReference>
<dbReference type="Gene3D" id="1.10.10.60">
    <property type="entry name" value="Homeodomain-like"/>
    <property type="match status" value="2"/>
</dbReference>
<keyword evidence="3" id="KW-0804">Transcription</keyword>
<evidence type="ECO:0000313" key="6">
    <source>
        <dbReference type="Proteomes" id="UP000632125"/>
    </source>
</evidence>
<evidence type="ECO:0000313" key="5">
    <source>
        <dbReference type="EMBL" id="MBD2872929.1"/>
    </source>
</evidence>
<dbReference type="InterPro" id="IPR003313">
    <property type="entry name" value="AraC-bd"/>
</dbReference>
<dbReference type="GO" id="GO:0043565">
    <property type="term" value="F:sequence-specific DNA binding"/>
    <property type="evidence" value="ECO:0007669"/>
    <property type="project" value="InterPro"/>
</dbReference>
<proteinExistence type="predicted"/>
<dbReference type="InterPro" id="IPR009057">
    <property type="entry name" value="Homeodomain-like_sf"/>
</dbReference>
<keyword evidence="6" id="KW-1185">Reference proteome</keyword>
<evidence type="ECO:0000256" key="3">
    <source>
        <dbReference type="ARBA" id="ARBA00023163"/>
    </source>
</evidence>
<reference evidence="5" key="1">
    <citation type="submission" date="2020-09" db="EMBL/GenBank/DDBJ databases">
        <title>A novel bacterium of genus Paenibacillus, isolated from South China Sea.</title>
        <authorList>
            <person name="Huang H."/>
            <person name="Mo K."/>
            <person name="Hu Y."/>
        </authorList>
    </citation>
    <scope>NUCLEOTIDE SEQUENCE</scope>
    <source>
        <strain evidence="5">IB182493</strain>
    </source>
</reference>
<dbReference type="Proteomes" id="UP000632125">
    <property type="component" value="Unassembled WGS sequence"/>
</dbReference>
<dbReference type="PANTHER" id="PTHR46796">
    <property type="entry name" value="HTH-TYPE TRANSCRIPTIONAL ACTIVATOR RHAS-RELATED"/>
    <property type="match status" value="1"/>
</dbReference>
<dbReference type="InterPro" id="IPR050204">
    <property type="entry name" value="AraC_XylS_family_regulators"/>
</dbReference>
<dbReference type="SUPFAM" id="SSF46689">
    <property type="entry name" value="Homeodomain-like"/>
    <property type="match status" value="2"/>
</dbReference>
<gene>
    <name evidence="5" type="ORF">IDH41_30655</name>
</gene>
<dbReference type="Pfam" id="PF12833">
    <property type="entry name" value="HTH_18"/>
    <property type="match status" value="1"/>
</dbReference>
<dbReference type="EMBL" id="JACXIY010000067">
    <property type="protein sequence ID" value="MBD2872929.1"/>
    <property type="molecule type" value="Genomic_DNA"/>
</dbReference>
<dbReference type="RefSeq" id="WP_190868073.1">
    <property type="nucleotide sequence ID" value="NZ_JACXIY010000067.1"/>
</dbReference>
<keyword evidence="1" id="KW-0805">Transcription regulation</keyword>
<protein>
    <submittedName>
        <fullName evidence="5">Helix-turn-helix transcriptional regulator</fullName>
    </submittedName>
</protein>
<comment type="caution">
    <text evidence="5">The sequence shown here is derived from an EMBL/GenBank/DDBJ whole genome shotgun (WGS) entry which is preliminary data.</text>
</comment>
<dbReference type="GO" id="GO:0003700">
    <property type="term" value="F:DNA-binding transcription factor activity"/>
    <property type="evidence" value="ECO:0007669"/>
    <property type="project" value="InterPro"/>
</dbReference>
<dbReference type="PROSITE" id="PS01124">
    <property type="entry name" value="HTH_ARAC_FAMILY_2"/>
    <property type="match status" value="1"/>
</dbReference>
<dbReference type="SUPFAM" id="SSF51215">
    <property type="entry name" value="Regulatory protein AraC"/>
    <property type="match status" value="1"/>
</dbReference>
<organism evidence="5 6">
    <name type="scientific">Paenibacillus arenilitoris</name>
    <dbReference type="NCBI Taxonomy" id="2772299"/>
    <lineage>
        <taxon>Bacteria</taxon>
        <taxon>Bacillati</taxon>
        <taxon>Bacillota</taxon>
        <taxon>Bacilli</taxon>
        <taxon>Bacillales</taxon>
        <taxon>Paenibacillaceae</taxon>
        <taxon>Paenibacillus</taxon>
    </lineage>
</organism>
<evidence type="ECO:0000256" key="1">
    <source>
        <dbReference type="ARBA" id="ARBA00023015"/>
    </source>
</evidence>
<dbReference type="AlphaFoldDB" id="A0A927HAT3"/>
<accession>A0A927HAT3</accession>
<name>A0A927HAT3_9BACL</name>
<dbReference type="InterPro" id="IPR037923">
    <property type="entry name" value="HTH-like"/>
</dbReference>
<sequence length="295" mass="33222">MKLELRSNLSSGEHGVPFTVYTVGMEQQNAISRLEGFSAHQLLITASGKGRVHLMDQNKWDSIAENTVLYIPAGFPNEYVPVAEGDWLVAFVSFHGSAIARASWGLEDAPAAIPVRSVTRLLQLVERIWRHSGADYDSWAASELLFALLTELRKQSAEEPNPTALLRPVPETSRSLTVLKAAKFMQDYMHRDISIAHLAEQVGYSQKQLTRLFLRTFQTTPLQYLRHVRLTAGQLLLETNESMTISQIARHVGMDPTYFTREFRRSYGVVPGEYRLIKAREAQEAARSGNAPRRP</sequence>
<evidence type="ECO:0000259" key="4">
    <source>
        <dbReference type="PROSITE" id="PS01124"/>
    </source>
</evidence>
<evidence type="ECO:0000256" key="2">
    <source>
        <dbReference type="ARBA" id="ARBA00023125"/>
    </source>
</evidence>
<feature type="domain" description="HTH araC/xylS-type" evidence="4">
    <location>
        <begin position="179"/>
        <end position="277"/>
    </location>
</feature>
<keyword evidence="2" id="KW-0238">DNA-binding</keyword>